<dbReference type="GO" id="GO:0006805">
    <property type="term" value="P:xenobiotic metabolic process"/>
    <property type="evidence" value="ECO:0007669"/>
    <property type="project" value="TreeGrafter"/>
</dbReference>
<dbReference type="GO" id="GO:0020037">
    <property type="term" value="F:heme binding"/>
    <property type="evidence" value="ECO:0007669"/>
    <property type="project" value="InterPro"/>
</dbReference>
<name>A0A8B0MC18_EURAF</name>
<feature type="binding site" description="axial binding residue" evidence="7">
    <location>
        <position position="437"/>
    </location>
    <ligand>
        <name>heme</name>
        <dbReference type="ChEBI" id="CHEBI:30413"/>
    </ligand>
    <ligandPart>
        <name>Fe</name>
        <dbReference type="ChEBI" id="CHEBI:18248"/>
    </ligandPart>
</feature>
<feature type="chain" id="PRO_5032412274" evidence="10">
    <location>
        <begin position="26"/>
        <end position="491"/>
    </location>
</feature>
<evidence type="ECO:0000256" key="4">
    <source>
        <dbReference type="ARBA" id="ARBA00023002"/>
    </source>
</evidence>
<dbReference type="InterPro" id="IPR002401">
    <property type="entry name" value="Cyt_P450_E_grp-I"/>
</dbReference>
<dbReference type="InterPro" id="IPR017972">
    <property type="entry name" value="Cyt_P450_CS"/>
</dbReference>
<dbReference type="SUPFAM" id="SSF48264">
    <property type="entry name" value="Cytochrome P450"/>
    <property type="match status" value="1"/>
</dbReference>
<dbReference type="GO" id="GO:0006082">
    <property type="term" value="P:organic acid metabolic process"/>
    <property type="evidence" value="ECO:0007669"/>
    <property type="project" value="TreeGrafter"/>
</dbReference>
<keyword evidence="3 7" id="KW-0479">Metal-binding</keyword>
<protein>
    <submittedName>
        <fullName evidence="11">CYP3082A2</fullName>
    </submittedName>
</protein>
<accession>A0A8B0MC18</accession>
<dbReference type="Gene3D" id="1.10.630.10">
    <property type="entry name" value="Cytochrome P450"/>
    <property type="match status" value="1"/>
</dbReference>
<evidence type="ECO:0000256" key="5">
    <source>
        <dbReference type="ARBA" id="ARBA00023004"/>
    </source>
</evidence>
<dbReference type="PRINTS" id="PR00463">
    <property type="entry name" value="EP450I"/>
</dbReference>
<comment type="cofactor">
    <cofactor evidence="1 7">
        <name>heme</name>
        <dbReference type="ChEBI" id="CHEBI:30413"/>
    </cofactor>
</comment>
<dbReference type="PANTHER" id="PTHR24300">
    <property type="entry name" value="CYTOCHROME P450 508A4-RELATED"/>
    <property type="match status" value="1"/>
</dbReference>
<keyword evidence="6 8" id="KW-0503">Monooxygenase</keyword>
<evidence type="ECO:0000256" key="7">
    <source>
        <dbReference type="PIRSR" id="PIRSR602401-1"/>
    </source>
</evidence>
<evidence type="ECO:0000256" key="2">
    <source>
        <dbReference type="ARBA" id="ARBA00010617"/>
    </source>
</evidence>
<dbReference type="GO" id="GO:0008395">
    <property type="term" value="F:steroid hydroxylase activity"/>
    <property type="evidence" value="ECO:0007669"/>
    <property type="project" value="TreeGrafter"/>
</dbReference>
<keyword evidence="4 8" id="KW-0560">Oxidoreductase</keyword>
<dbReference type="Pfam" id="PF00067">
    <property type="entry name" value="p450"/>
    <property type="match status" value="1"/>
</dbReference>
<reference evidence="11" key="1">
    <citation type="submission" date="2020-10" db="EMBL/GenBank/DDBJ databases">
        <authorList>
            <person name="Kim D.-H."/>
        </authorList>
    </citation>
    <scope>NUCLEOTIDE SEQUENCE</scope>
</reference>
<dbReference type="InterPro" id="IPR001128">
    <property type="entry name" value="Cyt_P450"/>
</dbReference>
<reference evidence="11" key="2">
    <citation type="journal article" name="Mar. Pollut. Bull.">
        <title>The genome of the European estuarine calanoid copepod Eurytemora affinis: Potential use in molecular ecotoxicology.</title>
        <authorList>
            <person name="Choi B.S."/>
            <person name="Kim D.H."/>
            <person name="Kim M.S."/>
            <person name="Park J.C."/>
            <person name="Lee Y.H."/>
            <person name="Kim H.J."/>
            <person name="Jeong C.B."/>
            <person name="Hagiwara A."/>
            <person name="Souissi S."/>
            <person name="Lee J.S."/>
        </authorList>
    </citation>
    <scope>NUCLEOTIDE SEQUENCE</scope>
</reference>
<dbReference type="GO" id="GO:0016712">
    <property type="term" value="F:oxidoreductase activity, acting on paired donors, with incorporation or reduction of molecular oxygen, reduced flavin or flavoprotein as one donor, and incorporation of one atom of oxygen"/>
    <property type="evidence" value="ECO:0007669"/>
    <property type="project" value="TreeGrafter"/>
</dbReference>
<evidence type="ECO:0000256" key="6">
    <source>
        <dbReference type="ARBA" id="ARBA00023033"/>
    </source>
</evidence>
<dbReference type="EMBL" id="MW149390">
    <property type="protein sequence ID" value="QTW43690.1"/>
    <property type="molecule type" value="mRNA"/>
</dbReference>
<dbReference type="FunFam" id="1.10.630.10:FF:000036">
    <property type="entry name" value="CYtochrome P450 family"/>
    <property type="match status" value="1"/>
</dbReference>
<dbReference type="PRINTS" id="PR00385">
    <property type="entry name" value="P450"/>
</dbReference>
<organism evidence="11">
    <name type="scientific">Eurytemora affinis</name>
    <name type="common">Copepod</name>
    <name type="synonym">Temora affinis</name>
    <dbReference type="NCBI Taxonomy" id="88015"/>
    <lineage>
        <taxon>Eukaryota</taxon>
        <taxon>Metazoa</taxon>
        <taxon>Ecdysozoa</taxon>
        <taxon>Arthropoda</taxon>
        <taxon>Crustacea</taxon>
        <taxon>Multicrustacea</taxon>
        <taxon>Hexanauplia</taxon>
        <taxon>Copepoda</taxon>
        <taxon>Calanoida</taxon>
        <taxon>Temoridae</taxon>
        <taxon>Eurytemora</taxon>
    </lineage>
</organism>
<evidence type="ECO:0000313" key="11">
    <source>
        <dbReference type="EMBL" id="QTW43690.1"/>
    </source>
</evidence>
<keyword evidence="7 8" id="KW-0349">Heme</keyword>
<dbReference type="GO" id="GO:0005737">
    <property type="term" value="C:cytoplasm"/>
    <property type="evidence" value="ECO:0007669"/>
    <property type="project" value="TreeGrafter"/>
</dbReference>
<evidence type="ECO:0000256" key="1">
    <source>
        <dbReference type="ARBA" id="ARBA00001971"/>
    </source>
</evidence>
<dbReference type="AlphaFoldDB" id="A0A8B0MC18"/>
<dbReference type="InterPro" id="IPR050182">
    <property type="entry name" value="Cytochrome_P450_fam2"/>
</dbReference>
<comment type="similarity">
    <text evidence="2 8">Belongs to the cytochrome P450 family.</text>
</comment>
<dbReference type="PROSITE" id="PS00086">
    <property type="entry name" value="CYTOCHROME_P450"/>
    <property type="match status" value="1"/>
</dbReference>
<dbReference type="OrthoDB" id="3934656at2759"/>
<keyword evidence="5 7" id="KW-0408">Iron</keyword>
<evidence type="ECO:0000256" key="9">
    <source>
        <dbReference type="SAM" id="MobiDB-lite"/>
    </source>
</evidence>
<dbReference type="PANTHER" id="PTHR24300:SF403">
    <property type="entry name" value="CYTOCHROME P450 306A1"/>
    <property type="match status" value="1"/>
</dbReference>
<proteinExistence type="evidence at transcript level"/>
<evidence type="ECO:0000256" key="10">
    <source>
        <dbReference type="SAM" id="SignalP"/>
    </source>
</evidence>
<feature type="region of interest" description="Disordered" evidence="9">
    <location>
        <begin position="462"/>
        <end position="481"/>
    </location>
</feature>
<dbReference type="InterPro" id="IPR036396">
    <property type="entry name" value="Cyt_P450_sf"/>
</dbReference>
<feature type="signal peptide" evidence="10">
    <location>
        <begin position="1"/>
        <end position="25"/>
    </location>
</feature>
<evidence type="ECO:0000256" key="3">
    <source>
        <dbReference type="ARBA" id="ARBA00022723"/>
    </source>
</evidence>
<sequence length="491" mass="54921">MMFAVLIAFCSLLLGIFLLKQRKHGLNIPSPPSHWLLGHIPLMRKSGSIAHEAFSKISNSYGDLIRLNLGGKNMVLVSGFDELKYIHSSEFAEDRDALEIANLIFSGSLKETKGVLVNSGSAWKELRRFMLKTLRDLGFGKTASEETVLTETRFLMEEIGRMAKTDQEVDLDKVFNKAALNIIWNLVAGERFDYDHAKMAKLLACLDAFMLMGKKVIGQPLGAIPFLRYFPPFRATFLKCCKGMEELRNFISETIQDHEDTLDPDNPRDFIDLFLLDLGSTEHMDKSNLLISALDLFSAGSETTSKSLMYAVALLVRNPDVQKKVQEELDAAIGGKPLLTMSDKIKLPFTEATILEIWRVGNIVPISPPRRTSKPLEIGGSTIPANTMILSNTHTMHMDPKYWENPQSFNPSRFINSKGMFVADEKVLAFGTGKRRCLGESLARMENFLFLTNLVQRFSFSPGDQGPPSLQAQGGFTNGPEPFKVKVTPRF</sequence>
<keyword evidence="10" id="KW-0732">Signal</keyword>
<dbReference type="GO" id="GO:0005506">
    <property type="term" value="F:iron ion binding"/>
    <property type="evidence" value="ECO:0007669"/>
    <property type="project" value="InterPro"/>
</dbReference>
<evidence type="ECO:0000256" key="8">
    <source>
        <dbReference type="RuleBase" id="RU000461"/>
    </source>
</evidence>